<dbReference type="OrthoDB" id="9773772at2"/>
<evidence type="ECO:0008006" key="3">
    <source>
        <dbReference type="Google" id="ProtNLM"/>
    </source>
</evidence>
<dbReference type="EMBL" id="FQZI01000002">
    <property type="protein sequence ID" value="SHI63262.1"/>
    <property type="molecule type" value="Genomic_DNA"/>
</dbReference>
<proteinExistence type="predicted"/>
<dbReference type="STRING" id="415425.SAMN05444363_1044"/>
<gene>
    <name evidence="1" type="ORF">SAMN05444363_1044</name>
</gene>
<dbReference type="SUPFAM" id="SSF56112">
    <property type="entry name" value="Protein kinase-like (PK-like)"/>
    <property type="match status" value="1"/>
</dbReference>
<keyword evidence="2" id="KW-1185">Reference proteome</keyword>
<sequence length="253" mass="30253">MIGIISPNYNSYKSFIFDCILNFYSSGKMLSNGKRNKIKIFEIDSLTLNIKSFKKPNVINKFVYRFFRKSKAQRSYEFALNLLEKGIGTPKPIGYFENRSLFTLQDSYYACEHLKYDLTYRELVETDYPDAENILRQFTQFTYDMHQKGVEFLDHSPGNTLIQNKGNGKYDFFLVDLNRMKFHESIDFQTRMKNLSKITPHKEMVAVMSNEYAKLSGENEELVFNTMWQLTADFQYRFYRKKRIKKHLKFWKK</sequence>
<evidence type="ECO:0000313" key="2">
    <source>
        <dbReference type="Proteomes" id="UP000184488"/>
    </source>
</evidence>
<reference evidence="2" key="1">
    <citation type="submission" date="2016-11" db="EMBL/GenBank/DDBJ databases">
        <authorList>
            <person name="Varghese N."/>
            <person name="Submissions S."/>
        </authorList>
    </citation>
    <scope>NUCLEOTIDE SEQUENCE [LARGE SCALE GENOMIC DNA]</scope>
    <source>
        <strain evidence="2">DSM 18829</strain>
    </source>
</reference>
<organism evidence="1 2">
    <name type="scientific">Flavobacterium terrae</name>
    <dbReference type="NCBI Taxonomy" id="415425"/>
    <lineage>
        <taxon>Bacteria</taxon>
        <taxon>Pseudomonadati</taxon>
        <taxon>Bacteroidota</taxon>
        <taxon>Flavobacteriia</taxon>
        <taxon>Flavobacteriales</taxon>
        <taxon>Flavobacteriaceae</taxon>
        <taxon>Flavobacterium</taxon>
    </lineage>
</organism>
<dbReference type="InterPro" id="IPR011009">
    <property type="entry name" value="Kinase-like_dom_sf"/>
</dbReference>
<dbReference type="Proteomes" id="UP000184488">
    <property type="component" value="Unassembled WGS sequence"/>
</dbReference>
<dbReference type="RefSeq" id="WP_073309248.1">
    <property type="nucleotide sequence ID" value="NZ_FQZI01000002.1"/>
</dbReference>
<protein>
    <recommendedName>
        <fullName evidence="3">Lipopolysaccharide kinase (Kdo/WaaP) family protein</fullName>
    </recommendedName>
</protein>
<name>A0A1M6CQH0_9FLAO</name>
<dbReference type="AlphaFoldDB" id="A0A1M6CQH0"/>
<accession>A0A1M6CQH0</accession>
<evidence type="ECO:0000313" key="1">
    <source>
        <dbReference type="EMBL" id="SHI63262.1"/>
    </source>
</evidence>